<organism evidence="6 7">
    <name type="scientific">Vanilla planifolia</name>
    <name type="common">Vanilla</name>
    <dbReference type="NCBI Taxonomy" id="51239"/>
    <lineage>
        <taxon>Eukaryota</taxon>
        <taxon>Viridiplantae</taxon>
        <taxon>Streptophyta</taxon>
        <taxon>Embryophyta</taxon>
        <taxon>Tracheophyta</taxon>
        <taxon>Spermatophyta</taxon>
        <taxon>Magnoliopsida</taxon>
        <taxon>Liliopsida</taxon>
        <taxon>Asparagales</taxon>
        <taxon>Orchidaceae</taxon>
        <taxon>Vanilloideae</taxon>
        <taxon>Vanilleae</taxon>
        <taxon>Vanilla</taxon>
    </lineage>
</organism>
<dbReference type="GO" id="GO:0005739">
    <property type="term" value="C:mitochondrion"/>
    <property type="evidence" value="ECO:0007669"/>
    <property type="project" value="TreeGrafter"/>
</dbReference>
<name>A0A835RIH7_VANPL</name>
<keyword evidence="3" id="KW-0203">Cytokinin biosynthesis</keyword>
<accession>A0A835RIH7</accession>
<dbReference type="GO" id="GO:0006400">
    <property type="term" value="P:tRNA modification"/>
    <property type="evidence" value="ECO:0007669"/>
    <property type="project" value="TreeGrafter"/>
</dbReference>
<dbReference type="AlphaFoldDB" id="A0A835RIH7"/>
<dbReference type="Pfam" id="PF01715">
    <property type="entry name" value="IPPT"/>
    <property type="match status" value="1"/>
</dbReference>
<comment type="similarity">
    <text evidence="1">Belongs to the IPP transferase family.</text>
</comment>
<dbReference type="GO" id="GO:0052381">
    <property type="term" value="F:tRNA dimethylallyltransferase activity"/>
    <property type="evidence" value="ECO:0007669"/>
    <property type="project" value="InterPro"/>
</dbReference>
<dbReference type="InterPro" id="IPR027417">
    <property type="entry name" value="P-loop_NTPase"/>
</dbReference>
<reference evidence="6 7" key="1">
    <citation type="journal article" date="2020" name="Nat. Food">
        <title>A phased Vanilla planifolia genome enables genetic improvement of flavour and production.</title>
        <authorList>
            <person name="Hasing T."/>
            <person name="Tang H."/>
            <person name="Brym M."/>
            <person name="Khazi F."/>
            <person name="Huang T."/>
            <person name="Chambers A.H."/>
        </authorList>
    </citation>
    <scope>NUCLEOTIDE SEQUENCE [LARGE SCALE GENOMIC DNA]</scope>
    <source>
        <tissue evidence="6">Leaf</tissue>
    </source>
</reference>
<comment type="caution">
    <text evidence="6">The sequence shown here is derived from an EMBL/GenBank/DDBJ whole genome shotgun (WGS) entry which is preliminary data.</text>
</comment>
<dbReference type="GO" id="GO:0005524">
    <property type="term" value="F:ATP binding"/>
    <property type="evidence" value="ECO:0007669"/>
    <property type="project" value="UniProtKB-KW"/>
</dbReference>
<protein>
    <submittedName>
        <fullName evidence="6">Uncharacterized protein</fullName>
    </submittedName>
</protein>
<proteinExistence type="inferred from homology"/>
<evidence type="ECO:0000313" key="6">
    <source>
        <dbReference type="EMBL" id="KAG0486722.1"/>
    </source>
</evidence>
<evidence type="ECO:0000313" key="7">
    <source>
        <dbReference type="Proteomes" id="UP000639772"/>
    </source>
</evidence>
<evidence type="ECO:0000256" key="3">
    <source>
        <dbReference type="ARBA" id="ARBA00022712"/>
    </source>
</evidence>
<evidence type="ECO:0000256" key="5">
    <source>
        <dbReference type="ARBA" id="ARBA00022840"/>
    </source>
</evidence>
<dbReference type="SUPFAM" id="SSF52540">
    <property type="entry name" value="P-loop containing nucleoside triphosphate hydrolases"/>
    <property type="match status" value="2"/>
</dbReference>
<dbReference type="OrthoDB" id="775260at2759"/>
<dbReference type="Proteomes" id="UP000639772">
    <property type="component" value="Unassembled WGS sequence"/>
</dbReference>
<evidence type="ECO:0000256" key="4">
    <source>
        <dbReference type="ARBA" id="ARBA00022741"/>
    </source>
</evidence>
<dbReference type="Gene3D" id="3.40.50.300">
    <property type="entry name" value="P-loop containing nucleotide triphosphate hydrolases"/>
    <property type="match status" value="2"/>
</dbReference>
<dbReference type="InterPro" id="IPR018022">
    <property type="entry name" value="IPT"/>
</dbReference>
<dbReference type="HAMAP" id="MF_00185">
    <property type="entry name" value="IPP_trans"/>
    <property type="match status" value="1"/>
</dbReference>
<dbReference type="PANTHER" id="PTHR11088:SF82">
    <property type="entry name" value="TRNA DIMETHYLALLYLTRANSFERASE 2"/>
    <property type="match status" value="1"/>
</dbReference>
<dbReference type="InterPro" id="IPR039657">
    <property type="entry name" value="Dimethylallyltransferase"/>
</dbReference>
<dbReference type="PANTHER" id="PTHR11088">
    <property type="entry name" value="TRNA DIMETHYLALLYLTRANSFERASE"/>
    <property type="match status" value="1"/>
</dbReference>
<evidence type="ECO:0000256" key="1">
    <source>
        <dbReference type="ARBA" id="ARBA00005842"/>
    </source>
</evidence>
<keyword evidence="4" id="KW-0547">Nucleotide-binding</keyword>
<keyword evidence="5" id="KW-0067">ATP-binding</keyword>
<gene>
    <name evidence="6" type="ORF">HPP92_008817</name>
</gene>
<evidence type="ECO:0000256" key="2">
    <source>
        <dbReference type="ARBA" id="ARBA00022679"/>
    </source>
</evidence>
<sequence length="388" mass="43664">MDVATVKKKVIVVMGATGAGKSRLALSLASHFPAVEIINADSMQVYRGLDVLTNKITPAESQGVPNHLLGNIDPSVEFTCKDFRDLAIPIIDDVLSRDRLPIIVGGTNYYIQALVSPYLADDVVEGMAEDSRISLLTDVDLNDINSASAFKLLNEIDPIAANRIHPNDQRKIRHYLSLYSTSGILPSTLFLGDTSRKWGRADNFRQLVFENLMSFFELILQLILHGNTLRALLIEAIDKFKANTRKLLRRQRRRLNRLKSDFGWKMQYIDATKAFQDESDNSWSVWVVEPCVKIVRSFLLEQPGFLSSTGAPYNVLHLTSKDLCTQYVCEACGNRVLRGAHEWEQHRRGRVHKKRASRLNKCQRTFSVDPQAAKSAEGELNSTFCNSP</sequence>
<dbReference type="GO" id="GO:0009691">
    <property type="term" value="P:cytokinin biosynthetic process"/>
    <property type="evidence" value="ECO:0007669"/>
    <property type="project" value="UniProtKB-KW"/>
</dbReference>
<keyword evidence="2" id="KW-0808">Transferase</keyword>
<dbReference type="EMBL" id="JADCNM010000004">
    <property type="protein sequence ID" value="KAG0486722.1"/>
    <property type="molecule type" value="Genomic_DNA"/>
</dbReference>